<evidence type="ECO:0000313" key="1">
    <source>
        <dbReference type="EMBL" id="QHT77559.1"/>
    </source>
</evidence>
<reference evidence="1" key="1">
    <citation type="journal article" date="2020" name="Nature">
        <title>Giant virus diversity and host interactions through global metagenomics.</title>
        <authorList>
            <person name="Schulz F."/>
            <person name="Roux S."/>
            <person name="Paez-Espino D."/>
            <person name="Jungbluth S."/>
            <person name="Walsh D.A."/>
            <person name="Denef V.J."/>
            <person name="McMahon K.D."/>
            <person name="Konstantinidis K.T."/>
            <person name="Eloe-Fadrosh E.A."/>
            <person name="Kyrpides N.C."/>
            <person name="Woyke T."/>
        </authorList>
    </citation>
    <scope>NUCLEOTIDE SEQUENCE</scope>
    <source>
        <strain evidence="1">GVMAG-M-3300023179-86</strain>
    </source>
</reference>
<proteinExistence type="predicted"/>
<sequence length="129" mass="15294">MTTRTPAPKRSRRSAKEREILHREFMEEIYDPPGPKNHNPKTETEKRQFITEVMMKLLSPRNKSRGWDQVFTKEETPKVIVWLHKKEKDFVTEDDLMYFRLANNGHCGILCLKAHILGDFSFDNNFNTI</sequence>
<dbReference type="AlphaFoldDB" id="A0A6C0HAN1"/>
<protein>
    <submittedName>
        <fullName evidence="1">Uncharacterized protein</fullName>
    </submittedName>
</protein>
<accession>A0A6C0HAN1</accession>
<organism evidence="1">
    <name type="scientific">viral metagenome</name>
    <dbReference type="NCBI Taxonomy" id="1070528"/>
    <lineage>
        <taxon>unclassified sequences</taxon>
        <taxon>metagenomes</taxon>
        <taxon>organismal metagenomes</taxon>
    </lineage>
</organism>
<name>A0A6C0HAN1_9ZZZZ</name>
<dbReference type="EMBL" id="MN739919">
    <property type="protein sequence ID" value="QHT77559.1"/>
    <property type="molecule type" value="Genomic_DNA"/>
</dbReference>